<evidence type="ECO:0000256" key="3">
    <source>
        <dbReference type="ARBA" id="ARBA00012646"/>
    </source>
</evidence>
<dbReference type="GO" id="GO:0003993">
    <property type="term" value="F:acid phosphatase activity"/>
    <property type="evidence" value="ECO:0007669"/>
    <property type="project" value="UniProtKB-EC"/>
</dbReference>
<sequence>MTLSRSRMTKVSTDQRERLAMSVERLDQSSDKIRERDLGQTFDSNITLPHYEKSPKKGQAVLFVGDLSYADNHPNHDNNRWDSWGRFSERSTAYQPWIWTTGNHELDFAPEIVKLLAPSMEKINRLSHSHIGTVLLTELQAAQNYSAYGKYTPQYSWLEEEFPKVNRTETPWLIVLNHSPWYNSYDYHYMKGETMRVMYEPWFVKNIVDVVFSGHVHAYERSERISNIAYTVVNGICSPVKDQSAPVYITIGDGGNIEGLTTKMTEPQPKFWHPVNDSPSSDS</sequence>
<comment type="catalytic activity">
    <reaction evidence="1">
        <text>a phosphate monoester + H2O = an alcohol + phosphate</text>
        <dbReference type="Rhea" id="RHEA:15017"/>
        <dbReference type="ChEBI" id="CHEBI:15377"/>
        <dbReference type="ChEBI" id="CHEBI:30879"/>
        <dbReference type="ChEBI" id="CHEBI:43474"/>
        <dbReference type="ChEBI" id="CHEBI:67140"/>
        <dbReference type="EC" id="3.1.3.2"/>
    </reaction>
</comment>
<dbReference type="OMA" id="WFVKNIV"/>
<evidence type="ECO:0000259" key="6">
    <source>
        <dbReference type="Pfam" id="PF00149"/>
    </source>
</evidence>
<dbReference type="InterPro" id="IPR029052">
    <property type="entry name" value="Metallo-depent_PP-like"/>
</dbReference>
<dbReference type="SUPFAM" id="SSF56300">
    <property type="entry name" value="Metallo-dependent phosphatases"/>
    <property type="match status" value="1"/>
</dbReference>
<gene>
    <name evidence="8" type="primary">BnaCnng72040D</name>
    <name evidence="8" type="ORF">GSBRNA2T00013656001</name>
</gene>
<comment type="cofactor">
    <cofactor evidence="2">
        <name>Zn(2+)</name>
        <dbReference type="ChEBI" id="CHEBI:29105"/>
    </cofactor>
</comment>
<evidence type="ECO:0000256" key="4">
    <source>
        <dbReference type="ARBA" id="ARBA00022729"/>
    </source>
</evidence>
<dbReference type="AlphaFoldDB" id="A0A078JUL0"/>
<evidence type="ECO:0000256" key="2">
    <source>
        <dbReference type="ARBA" id="ARBA00001947"/>
    </source>
</evidence>
<keyword evidence="4" id="KW-0732">Signal</keyword>
<dbReference type="InterPro" id="IPR025733">
    <property type="entry name" value="PAPs_C"/>
</dbReference>
<proteinExistence type="predicted"/>
<dbReference type="Gramene" id="CDY71248">
    <property type="protein sequence ID" value="CDY71248"/>
    <property type="gene ID" value="GSBRNA2T00013656001"/>
</dbReference>
<feature type="domain" description="Calcineurin-like phosphoesterase" evidence="6">
    <location>
        <begin position="49"/>
        <end position="219"/>
    </location>
</feature>
<dbReference type="PaxDb" id="3708-A0A078JUL0"/>
<evidence type="ECO:0000259" key="7">
    <source>
        <dbReference type="Pfam" id="PF14008"/>
    </source>
</evidence>
<dbReference type="InterPro" id="IPR041792">
    <property type="entry name" value="MPP_PAP"/>
</dbReference>
<accession>A0A078JUL0</accession>
<dbReference type="Gene3D" id="3.60.21.10">
    <property type="match status" value="1"/>
</dbReference>
<dbReference type="InterPro" id="IPR004843">
    <property type="entry name" value="Calcineurin-like_PHP"/>
</dbReference>
<feature type="domain" description="Purple acid phosphatase C-terminal" evidence="7">
    <location>
        <begin position="245"/>
        <end position="271"/>
    </location>
</feature>
<dbReference type="EC" id="3.1.3.2" evidence="3"/>
<dbReference type="PANTHER" id="PTHR22953:SF86">
    <property type="entry name" value="PURPLE ACID PHOSPHATASE 10"/>
    <property type="match status" value="1"/>
</dbReference>
<protein>
    <recommendedName>
        <fullName evidence="3">acid phosphatase</fullName>
        <ecNumber evidence="3">3.1.3.2</ecNumber>
    </recommendedName>
</protein>
<dbReference type="Pfam" id="PF14008">
    <property type="entry name" value="Metallophos_C"/>
    <property type="match status" value="1"/>
</dbReference>
<dbReference type="PANTHER" id="PTHR22953">
    <property type="entry name" value="ACID PHOSPHATASE RELATED"/>
    <property type="match status" value="1"/>
</dbReference>
<dbReference type="EMBL" id="LK045083">
    <property type="protein sequence ID" value="CDY71248.1"/>
    <property type="molecule type" value="Genomic_DNA"/>
</dbReference>
<evidence type="ECO:0000256" key="1">
    <source>
        <dbReference type="ARBA" id="ARBA00000032"/>
    </source>
</evidence>
<keyword evidence="5" id="KW-0325">Glycoprotein</keyword>
<name>A0A078JUL0_BRANA</name>
<reference evidence="8" key="1">
    <citation type="journal article" date="2014" name="Science">
        <title>Plant genetics. Early allopolyploid evolution in the post-Neolithic Brassica napus oilseed genome.</title>
        <authorList>
            <person name="Chalhoub B."/>
            <person name="Denoeud F."/>
            <person name="Liu S."/>
            <person name="Parkin I.A."/>
            <person name="Tang H."/>
            <person name="Wang X."/>
            <person name="Chiquet J."/>
            <person name="Belcram H."/>
            <person name="Tong C."/>
            <person name="Samans B."/>
            <person name="Correa M."/>
            <person name="Da Silva C."/>
            <person name="Just J."/>
            <person name="Falentin C."/>
            <person name="Koh C.S."/>
            <person name="Le Clainche I."/>
            <person name="Bernard M."/>
            <person name="Bento P."/>
            <person name="Noel B."/>
            <person name="Labadie K."/>
            <person name="Alberti A."/>
            <person name="Charles M."/>
            <person name="Arnaud D."/>
            <person name="Guo H."/>
            <person name="Daviaud C."/>
            <person name="Alamery S."/>
            <person name="Jabbari K."/>
            <person name="Zhao M."/>
            <person name="Edger P.P."/>
            <person name="Chelaifa H."/>
            <person name="Tack D."/>
            <person name="Lassalle G."/>
            <person name="Mestiri I."/>
            <person name="Schnel N."/>
            <person name="Le Paslier M.C."/>
            <person name="Fan G."/>
            <person name="Renault V."/>
            <person name="Bayer P.E."/>
            <person name="Golicz A.A."/>
            <person name="Manoli S."/>
            <person name="Lee T.H."/>
            <person name="Thi V.H."/>
            <person name="Chalabi S."/>
            <person name="Hu Q."/>
            <person name="Fan C."/>
            <person name="Tollenaere R."/>
            <person name="Lu Y."/>
            <person name="Battail C."/>
            <person name="Shen J."/>
            <person name="Sidebottom C.H."/>
            <person name="Wang X."/>
            <person name="Canaguier A."/>
            <person name="Chauveau A."/>
            <person name="Berard A."/>
            <person name="Deniot G."/>
            <person name="Guan M."/>
            <person name="Liu Z."/>
            <person name="Sun F."/>
            <person name="Lim Y.P."/>
            <person name="Lyons E."/>
            <person name="Town C.D."/>
            <person name="Bancroft I."/>
            <person name="Wang X."/>
            <person name="Meng J."/>
            <person name="Ma J."/>
            <person name="Pires J.C."/>
            <person name="King G.J."/>
            <person name="Brunel D."/>
            <person name="Delourme R."/>
            <person name="Renard M."/>
            <person name="Aury J.M."/>
            <person name="Adams K.L."/>
            <person name="Batley J."/>
            <person name="Snowdon R.J."/>
            <person name="Tost J."/>
            <person name="Edwards D."/>
            <person name="Zhou Y."/>
            <person name="Hua W."/>
            <person name="Sharpe A.G."/>
            <person name="Paterson A.H."/>
            <person name="Guan C."/>
            <person name="Wincker P."/>
        </authorList>
    </citation>
    <scope>NUCLEOTIDE SEQUENCE [LARGE SCALE GENOMIC DNA]</scope>
</reference>
<evidence type="ECO:0000256" key="5">
    <source>
        <dbReference type="ARBA" id="ARBA00023180"/>
    </source>
</evidence>
<dbReference type="Pfam" id="PF00149">
    <property type="entry name" value="Metallophos"/>
    <property type="match status" value="1"/>
</dbReference>
<dbReference type="CDD" id="cd00839">
    <property type="entry name" value="MPP_PAPs"/>
    <property type="match status" value="1"/>
</dbReference>
<evidence type="ECO:0000313" key="8">
    <source>
        <dbReference type="EMBL" id="CDY71248.1"/>
    </source>
</evidence>
<reference evidence="8" key="2">
    <citation type="submission" date="2014-06" db="EMBL/GenBank/DDBJ databases">
        <authorList>
            <person name="Genoscope - CEA"/>
        </authorList>
    </citation>
    <scope>NUCLEOTIDE SEQUENCE</scope>
</reference>
<dbReference type="InterPro" id="IPR039331">
    <property type="entry name" value="PAPs-like"/>
</dbReference>
<organism evidence="8">
    <name type="scientific">Brassica napus</name>
    <name type="common">Rape</name>
    <dbReference type="NCBI Taxonomy" id="3708"/>
    <lineage>
        <taxon>Eukaryota</taxon>
        <taxon>Viridiplantae</taxon>
        <taxon>Streptophyta</taxon>
        <taxon>Embryophyta</taxon>
        <taxon>Tracheophyta</taxon>
        <taxon>Spermatophyta</taxon>
        <taxon>Magnoliopsida</taxon>
        <taxon>eudicotyledons</taxon>
        <taxon>Gunneridae</taxon>
        <taxon>Pentapetalae</taxon>
        <taxon>rosids</taxon>
        <taxon>malvids</taxon>
        <taxon>Brassicales</taxon>
        <taxon>Brassicaceae</taxon>
        <taxon>Brassiceae</taxon>
        <taxon>Brassica</taxon>
    </lineage>
</organism>